<comment type="pathway">
    <text evidence="9">Cofactor biosynthesis; (R)-pantothenate biosynthesis; beta-alanine from L-aspartate: step 1/1.</text>
</comment>
<comment type="PTM">
    <text evidence="9">Is synthesized initially as an inactive proenzyme, which is activated by self-cleavage at a specific serine bond to produce a beta-subunit with a hydroxyl group at its C-terminus and an alpha-subunit with a pyruvoyl group at its N-terminus.</text>
</comment>
<dbReference type="Pfam" id="PF02261">
    <property type="entry name" value="Asp_decarbox"/>
    <property type="match status" value="1"/>
</dbReference>
<comment type="function">
    <text evidence="9">Catalyzes the pyruvoyl-dependent decarboxylation of aspartate to produce beta-alanine.</text>
</comment>
<feature type="modified residue" description="Pyruvic acid (Ser)" evidence="9">
    <location>
        <position position="25"/>
    </location>
</feature>
<dbReference type="EC" id="4.1.1.11" evidence="9"/>
<evidence type="ECO:0000256" key="1">
    <source>
        <dbReference type="ARBA" id="ARBA00022490"/>
    </source>
</evidence>
<feature type="active site" description="Schiff-base intermediate with substrate; via pyruvic acid" evidence="9">
    <location>
        <position position="25"/>
    </location>
</feature>
<evidence type="ECO:0000256" key="9">
    <source>
        <dbReference type="HAMAP-Rule" id="MF_00446"/>
    </source>
</evidence>
<keyword evidence="1 9" id="KW-0963">Cytoplasm</keyword>
<dbReference type="PANTHER" id="PTHR21012">
    <property type="entry name" value="ASPARTATE 1-DECARBOXYLASE"/>
    <property type="match status" value="1"/>
</dbReference>
<evidence type="ECO:0000256" key="4">
    <source>
        <dbReference type="ARBA" id="ARBA00022813"/>
    </source>
</evidence>
<evidence type="ECO:0000256" key="8">
    <source>
        <dbReference type="ARBA" id="ARBA00023317"/>
    </source>
</evidence>
<feature type="binding site" evidence="9">
    <location>
        <begin position="73"/>
        <end position="75"/>
    </location>
    <ligand>
        <name>substrate</name>
    </ligand>
</feature>
<keyword evidence="5 9" id="KW-0865">Zymogen</keyword>
<sequence>MQLTLLKAKIHRATVTHAELHYEGSCAIDSRLLEISGILENEMVHIYNINSGHRFSTYAIRAEEGSGIISVNGAAAHCAKPGDLVIICAYGQCDETEAKTYTPTLVYVDRKNGLTHTNHSISEQRAQ</sequence>
<feature type="chain" id="PRO_5044910846" description="Aspartate 1-decarboxylase beta chain" evidence="9">
    <location>
        <begin position="1"/>
        <end position="24"/>
    </location>
</feature>
<dbReference type="RefSeq" id="WP_331704051.1">
    <property type="nucleotide sequence ID" value="NZ_JAZHBO010000002.1"/>
</dbReference>
<organism evidence="10 11">
    <name type="scientific">Aquilutibacter rugosus</name>
    <dbReference type="NCBI Taxonomy" id="3115820"/>
    <lineage>
        <taxon>Bacteria</taxon>
        <taxon>Pseudomonadati</taxon>
        <taxon>Pseudomonadota</taxon>
        <taxon>Gammaproteobacteria</taxon>
        <taxon>Lysobacterales</taxon>
        <taxon>Lysobacteraceae</taxon>
        <taxon>Aquilutibacter</taxon>
    </lineage>
</organism>
<comment type="similarity">
    <text evidence="9">Belongs to the PanD family.</text>
</comment>
<comment type="caution">
    <text evidence="10">The sequence shown here is derived from an EMBL/GenBank/DDBJ whole genome shotgun (WGS) entry which is preliminary data.</text>
</comment>
<accession>A0ABU7V096</accession>
<dbReference type="InterPro" id="IPR003190">
    <property type="entry name" value="Asp_decarbox"/>
</dbReference>
<keyword evidence="7 9" id="KW-0704">Schiff base</keyword>
<evidence type="ECO:0000313" key="11">
    <source>
        <dbReference type="Proteomes" id="UP001356170"/>
    </source>
</evidence>
<feature type="active site" description="Proton donor" evidence="9">
    <location>
        <position position="58"/>
    </location>
</feature>
<keyword evidence="4 9" id="KW-0068">Autocatalytic cleavage</keyword>
<evidence type="ECO:0000256" key="6">
    <source>
        <dbReference type="ARBA" id="ARBA00023239"/>
    </source>
</evidence>
<gene>
    <name evidence="9 10" type="primary">panD</name>
    <name evidence="10" type="ORF">V3390_08085</name>
</gene>
<dbReference type="PANTHER" id="PTHR21012:SF0">
    <property type="entry name" value="ASPARTATE 1-DECARBOXYLASE"/>
    <property type="match status" value="1"/>
</dbReference>
<evidence type="ECO:0000256" key="5">
    <source>
        <dbReference type="ARBA" id="ARBA00023145"/>
    </source>
</evidence>
<dbReference type="SUPFAM" id="SSF50692">
    <property type="entry name" value="ADC-like"/>
    <property type="match status" value="1"/>
</dbReference>
<evidence type="ECO:0000256" key="2">
    <source>
        <dbReference type="ARBA" id="ARBA00022655"/>
    </source>
</evidence>
<dbReference type="InterPro" id="IPR009010">
    <property type="entry name" value="Asp_de-COase-like_dom_sf"/>
</dbReference>
<evidence type="ECO:0000256" key="7">
    <source>
        <dbReference type="ARBA" id="ARBA00023270"/>
    </source>
</evidence>
<evidence type="ECO:0000313" key="10">
    <source>
        <dbReference type="EMBL" id="MEF2156182.1"/>
    </source>
</evidence>
<dbReference type="HAMAP" id="MF_00446">
    <property type="entry name" value="PanD"/>
    <property type="match status" value="1"/>
</dbReference>
<dbReference type="EMBL" id="JAZHBO010000002">
    <property type="protein sequence ID" value="MEF2156182.1"/>
    <property type="molecule type" value="Genomic_DNA"/>
</dbReference>
<dbReference type="Proteomes" id="UP001356170">
    <property type="component" value="Unassembled WGS sequence"/>
</dbReference>
<comment type="catalytic activity">
    <reaction evidence="9">
        <text>L-aspartate + H(+) = beta-alanine + CO2</text>
        <dbReference type="Rhea" id="RHEA:19497"/>
        <dbReference type="ChEBI" id="CHEBI:15378"/>
        <dbReference type="ChEBI" id="CHEBI:16526"/>
        <dbReference type="ChEBI" id="CHEBI:29991"/>
        <dbReference type="ChEBI" id="CHEBI:57966"/>
        <dbReference type="EC" id="4.1.1.11"/>
    </reaction>
</comment>
<reference evidence="10 11" key="1">
    <citation type="submission" date="2024-01" db="EMBL/GenBank/DDBJ databases">
        <title>Novel species of the genus Luteimonas isolated from rivers.</title>
        <authorList>
            <person name="Lu H."/>
        </authorList>
    </citation>
    <scope>NUCLEOTIDE SEQUENCE [LARGE SCALE GENOMIC DNA]</scope>
    <source>
        <strain evidence="10 11">FXH3W</strain>
    </source>
</reference>
<comment type="cofactor">
    <cofactor evidence="9">
        <name>pyruvate</name>
        <dbReference type="ChEBI" id="CHEBI:15361"/>
    </cofactor>
    <text evidence="9">Binds 1 pyruvoyl group covalently per subunit.</text>
</comment>
<keyword evidence="6 9" id="KW-0456">Lyase</keyword>
<keyword evidence="3 9" id="KW-0210">Decarboxylase</keyword>
<proteinExistence type="inferred from homology"/>
<comment type="subcellular location">
    <subcellularLocation>
        <location evidence="9">Cytoplasm</location>
    </subcellularLocation>
</comment>
<evidence type="ECO:0000256" key="3">
    <source>
        <dbReference type="ARBA" id="ARBA00022793"/>
    </source>
</evidence>
<keyword evidence="8 9" id="KW-0670">Pyruvate</keyword>
<keyword evidence="11" id="KW-1185">Reference proteome</keyword>
<dbReference type="PIRSF" id="PIRSF006246">
    <property type="entry name" value="Asp_decarbox"/>
    <property type="match status" value="1"/>
</dbReference>
<dbReference type="GO" id="GO:0004068">
    <property type="term" value="F:aspartate 1-decarboxylase activity"/>
    <property type="evidence" value="ECO:0007669"/>
    <property type="project" value="UniProtKB-EC"/>
</dbReference>
<dbReference type="Gene3D" id="2.40.40.20">
    <property type="match status" value="1"/>
</dbReference>
<comment type="subunit">
    <text evidence="9">Heterooctamer of four alpha and four beta subunits.</text>
</comment>
<name>A0ABU7V096_9GAMM</name>
<protein>
    <recommendedName>
        <fullName evidence="9">Aspartate 1-decarboxylase</fullName>
        <ecNumber evidence="9">4.1.1.11</ecNumber>
    </recommendedName>
    <alternativeName>
        <fullName evidence="9">Aspartate alpha-decarboxylase</fullName>
    </alternativeName>
    <component>
        <recommendedName>
            <fullName evidence="9">Aspartate 1-decarboxylase beta chain</fullName>
        </recommendedName>
    </component>
    <component>
        <recommendedName>
            <fullName evidence="9">Aspartate 1-decarboxylase alpha chain</fullName>
        </recommendedName>
    </component>
</protein>
<feature type="binding site" evidence="9">
    <location>
        <position position="57"/>
    </location>
    <ligand>
        <name>substrate</name>
    </ligand>
</feature>
<dbReference type="NCBIfam" id="TIGR00223">
    <property type="entry name" value="panD"/>
    <property type="match status" value="1"/>
</dbReference>
<keyword evidence="2 9" id="KW-0566">Pantothenate biosynthesis</keyword>
<dbReference type="CDD" id="cd06919">
    <property type="entry name" value="Asp_decarbox"/>
    <property type="match status" value="1"/>
</dbReference>
<feature type="chain" id="PRO_5044910845" description="Aspartate 1-decarboxylase alpha chain" evidence="9">
    <location>
        <begin position="25"/>
        <end position="127"/>
    </location>
</feature>